<evidence type="ECO:0000313" key="1">
    <source>
        <dbReference type="EMBL" id="GLH99925.1"/>
    </source>
</evidence>
<sequence length="143" mass="15833">MLPSLMTAAATAPDDLFTVWVDGSAAGRSRVRGRPSSGAVGEVRFAFYGRISTEGYQDPVSSRRWQFEIAEFLIHGHGRIGVEFFDVGYSRSLSWHDRPAAAQLLAEALRPDRRFDAVVIGEYERAFAGRQALQVLPYLQAQG</sequence>
<dbReference type="InterPro" id="IPR036162">
    <property type="entry name" value="Resolvase-like_N_sf"/>
</dbReference>
<proteinExistence type="predicted"/>
<organism evidence="1 2">
    <name type="scientific">Phytohabitans aurantiacus</name>
    <dbReference type="NCBI Taxonomy" id="3016789"/>
    <lineage>
        <taxon>Bacteria</taxon>
        <taxon>Bacillati</taxon>
        <taxon>Actinomycetota</taxon>
        <taxon>Actinomycetes</taxon>
        <taxon>Micromonosporales</taxon>
        <taxon>Micromonosporaceae</taxon>
    </lineage>
</organism>
<accession>A0ABQ5QZJ3</accession>
<protein>
    <recommendedName>
        <fullName evidence="3">Resolvase/invertase-type recombinase catalytic domain-containing protein</fullName>
    </recommendedName>
</protein>
<gene>
    <name evidence="1" type="ORF">Pa4123_52010</name>
</gene>
<name>A0ABQ5QZJ3_9ACTN</name>
<comment type="caution">
    <text evidence="1">The sequence shown here is derived from an EMBL/GenBank/DDBJ whole genome shotgun (WGS) entry which is preliminary data.</text>
</comment>
<evidence type="ECO:0000313" key="2">
    <source>
        <dbReference type="Proteomes" id="UP001144280"/>
    </source>
</evidence>
<dbReference type="Gene3D" id="3.40.50.1390">
    <property type="entry name" value="Resolvase, N-terminal catalytic domain"/>
    <property type="match status" value="1"/>
</dbReference>
<dbReference type="EMBL" id="BSDI01000029">
    <property type="protein sequence ID" value="GLH99925.1"/>
    <property type="molecule type" value="Genomic_DNA"/>
</dbReference>
<evidence type="ECO:0008006" key="3">
    <source>
        <dbReference type="Google" id="ProtNLM"/>
    </source>
</evidence>
<reference evidence="1" key="1">
    <citation type="submission" date="2022-12" db="EMBL/GenBank/DDBJ databases">
        <title>New Phytohabitans aurantiacus sp. RD004123 nov., an actinomycete isolated from soil.</title>
        <authorList>
            <person name="Triningsih D.W."/>
            <person name="Harunari E."/>
            <person name="Igarashi Y."/>
        </authorList>
    </citation>
    <scope>NUCLEOTIDE SEQUENCE</scope>
    <source>
        <strain evidence="1">RD004123</strain>
    </source>
</reference>
<dbReference type="Proteomes" id="UP001144280">
    <property type="component" value="Unassembled WGS sequence"/>
</dbReference>
<keyword evidence="2" id="KW-1185">Reference proteome</keyword>